<accession>A0A080M682</accession>
<dbReference type="Pfam" id="PF07589">
    <property type="entry name" value="PEP-CTERM"/>
    <property type="match status" value="1"/>
</dbReference>
<proteinExistence type="predicted"/>
<name>A0A080M682_9PROT</name>
<protein>
    <recommendedName>
        <fullName evidence="2">Ice-binding protein C-terminal domain-containing protein</fullName>
    </recommendedName>
</protein>
<feature type="chain" id="PRO_5001750735" description="Ice-binding protein C-terminal domain-containing protein" evidence="1">
    <location>
        <begin position="27"/>
        <end position="215"/>
    </location>
</feature>
<organism evidence="3 4">
    <name type="scientific">Candidatus Accumulibacter cognatus</name>
    <dbReference type="NCBI Taxonomy" id="2954383"/>
    <lineage>
        <taxon>Bacteria</taxon>
        <taxon>Pseudomonadati</taxon>
        <taxon>Pseudomonadota</taxon>
        <taxon>Betaproteobacteria</taxon>
        <taxon>Candidatus Accumulibacter</taxon>
    </lineage>
</organism>
<feature type="signal peptide" evidence="1">
    <location>
        <begin position="1"/>
        <end position="26"/>
    </location>
</feature>
<gene>
    <name evidence="3" type="ORF">AW06_002411</name>
</gene>
<dbReference type="NCBIfam" id="TIGR02595">
    <property type="entry name" value="PEP_CTERM"/>
    <property type="match status" value="1"/>
</dbReference>
<dbReference type="RefSeq" id="WP_273704594.1">
    <property type="nucleotide sequence ID" value="NZ_JDST02000053.1"/>
</dbReference>
<dbReference type="STRING" id="1453999.AW06_002411"/>
<dbReference type="InterPro" id="IPR013424">
    <property type="entry name" value="Ice-binding_C"/>
</dbReference>
<evidence type="ECO:0000313" key="3">
    <source>
        <dbReference type="EMBL" id="KFB76501.1"/>
    </source>
</evidence>
<reference evidence="3" key="1">
    <citation type="submission" date="2014-02" db="EMBL/GenBank/DDBJ databases">
        <title>Expanding our view of genomic diversity in Candidatus Accumulibacter clades.</title>
        <authorList>
            <person name="Skennerton C.T."/>
            <person name="Barr J.J."/>
            <person name="Slater F.R."/>
            <person name="Bond P.L."/>
            <person name="Tyson G.W."/>
        </authorList>
    </citation>
    <scope>NUCLEOTIDE SEQUENCE [LARGE SCALE GENOMIC DNA]</scope>
</reference>
<sequence>MKRSRANLLYAISAAGLLGLSLPASADFSGYYGVPGSWTLTNSCASPSECGTGSYTSGAPASVTVIGSDVIGAGAGVPFSSLTSFTIIAGGAGLVHFDWSYETLDVGDPLSTPPVPSAFFDTAGYLLNGSTVQVTDLSGAASQSGSFDFSVAAGDVFGFYVETIDNLGGAAMITISNFRAPLPPPPPPGLPEPYSIALLALGLVGVAASRKRRTV</sequence>
<evidence type="ECO:0000313" key="4">
    <source>
        <dbReference type="Proteomes" id="UP000021315"/>
    </source>
</evidence>
<evidence type="ECO:0000256" key="1">
    <source>
        <dbReference type="SAM" id="SignalP"/>
    </source>
</evidence>
<dbReference type="AlphaFoldDB" id="A0A080M682"/>
<keyword evidence="1" id="KW-0732">Signal</keyword>
<evidence type="ECO:0000259" key="2">
    <source>
        <dbReference type="Pfam" id="PF07589"/>
    </source>
</evidence>
<dbReference type="EMBL" id="JDST02000053">
    <property type="protein sequence ID" value="KFB76501.1"/>
    <property type="molecule type" value="Genomic_DNA"/>
</dbReference>
<comment type="caution">
    <text evidence="3">The sequence shown here is derived from an EMBL/GenBank/DDBJ whole genome shotgun (WGS) entry which is preliminary data.</text>
</comment>
<dbReference type="Proteomes" id="UP000021315">
    <property type="component" value="Unassembled WGS sequence"/>
</dbReference>
<feature type="domain" description="Ice-binding protein C-terminal" evidence="2">
    <location>
        <begin position="191"/>
        <end position="211"/>
    </location>
</feature>
<keyword evidence="4" id="KW-1185">Reference proteome</keyword>